<evidence type="ECO:0000313" key="8">
    <source>
        <dbReference type="EMBL" id="SPZ99929.1"/>
    </source>
</evidence>
<sequence>MFSVFFAFVFQEDVMIKSMGMALAFGVLFDAFVVRMMLIPALTKLFGKVRGIYQHG</sequence>
<dbReference type="InterPro" id="IPR050545">
    <property type="entry name" value="Mycobact_MmpL"/>
</dbReference>
<dbReference type="AlphaFoldDB" id="A0A2X2M4H0"/>
<keyword evidence="4 6" id="KW-1133">Transmembrane helix</keyword>
<keyword evidence="3 6" id="KW-0812">Transmembrane</keyword>
<dbReference type="GO" id="GO:0005886">
    <property type="term" value="C:plasma membrane"/>
    <property type="evidence" value="ECO:0007669"/>
    <property type="project" value="UniProtKB-SubCell"/>
</dbReference>
<feature type="transmembrane region" description="Helical" evidence="6">
    <location>
        <begin position="20"/>
        <end position="42"/>
    </location>
</feature>
<dbReference type="SUPFAM" id="SSF82866">
    <property type="entry name" value="Multidrug efflux transporter AcrB transmembrane domain"/>
    <property type="match status" value="1"/>
</dbReference>
<dbReference type="PANTHER" id="PTHR33406:SF13">
    <property type="entry name" value="MEMBRANE PROTEIN YDFJ"/>
    <property type="match status" value="1"/>
</dbReference>
<evidence type="ECO:0000256" key="6">
    <source>
        <dbReference type="SAM" id="Phobius"/>
    </source>
</evidence>
<dbReference type="PANTHER" id="PTHR33406">
    <property type="entry name" value="MEMBRANE PROTEIN MJ1562-RELATED"/>
    <property type="match status" value="1"/>
</dbReference>
<proteinExistence type="predicted"/>
<evidence type="ECO:0000256" key="5">
    <source>
        <dbReference type="ARBA" id="ARBA00023136"/>
    </source>
</evidence>
<gene>
    <name evidence="8" type="ORF">NCTC7878_03079</name>
</gene>
<evidence type="ECO:0000256" key="3">
    <source>
        <dbReference type="ARBA" id="ARBA00022692"/>
    </source>
</evidence>
<dbReference type="Pfam" id="PF03176">
    <property type="entry name" value="MMPL"/>
    <property type="match status" value="1"/>
</dbReference>
<dbReference type="InterPro" id="IPR004869">
    <property type="entry name" value="MMPL_dom"/>
</dbReference>
<name>A0A2X2M4H0_STAAU</name>
<dbReference type="EMBL" id="UAUX01000013">
    <property type="protein sequence ID" value="SPZ99929.1"/>
    <property type="molecule type" value="Genomic_DNA"/>
</dbReference>
<evidence type="ECO:0000313" key="9">
    <source>
        <dbReference type="Proteomes" id="UP000249913"/>
    </source>
</evidence>
<dbReference type="Gene3D" id="1.20.1640.10">
    <property type="entry name" value="Multidrug efflux transporter AcrB transmembrane domain"/>
    <property type="match status" value="1"/>
</dbReference>
<keyword evidence="2" id="KW-1003">Cell membrane</keyword>
<evidence type="ECO:0000256" key="4">
    <source>
        <dbReference type="ARBA" id="ARBA00022989"/>
    </source>
</evidence>
<evidence type="ECO:0000256" key="2">
    <source>
        <dbReference type="ARBA" id="ARBA00022475"/>
    </source>
</evidence>
<evidence type="ECO:0000259" key="7">
    <source>
        <dbReference type="Pfam" id="PF03176"/>
    </source>
</evidence>
<protein>
    <submittedName>
        <fullName evidence="8">Antibiotic transport-associated protein</fullName>
    </submittedName>
</protein>
<feature type="domain" description="Membrane transport protein MMPL" evidence="7">
    <location>
        <begin position="5"/>
        <end position="49"/>
    </location>
</feature>
<reference evidence="8 9" key="1">
    <citation type="submission" date="2018-06" db="EMBL/GenBank/DDBJ databases">
        <authorList>
            <consortium name="Pathogen Informatics"/>
            <person name="Doyle S."/>
        </authorList>
    </citation>
    <scope>NUCLEOTIDE SEQUENCE [LARGE SCALE GENOMIC DNA]</scope>
    <source>
        <strain evidence="8 9">NCTC7878</strain>
    </source>
</reference>
<evidence type="ECO:0000256" key="1">
    <source>
        <dbReference type="ARBA" id="ARBA00004651"/>
    </source>
</evidence>
<dbReference type="Proteomes" id="UP000249913">
    <property type="component" value="Unassembled WGS sequence"/>
</dbReference>
<comment type="subcellular location">
    <subcellularLocation>
        <location evidence="1">Cell membrane</location>
        <topology evidence="1">Multi-pass membrane protein</topology>
    </subcellularLocation>
</comment>
<organism evidence="8 9">
    <name type="scientific">Staphylococcus aureus</name>
    <dbReference type="NCBI Taxonomy" id="1280"/>
    <lineage>
        <taxon>Bacteria</taxon>
        <taxon>Bacillati</taxon>
        <taxon>Bacillota</taxon>
        <taxon>Bacilli</taxon>
        <taxon>Bacillales</taxon>
        <taxon>Staphylococcaceae</taxon>
        <taxon>Staphylococcus</taxon>
    </lineage>
</organism>
<keyword evidence="5 6" id="KW-0472">Membrane</keyword>
<accession>A0A2X2M4H0</accession>